<proteinExistence type="predicted"/>
<dbReference type="EMBL" id="SRPW01001450">
    <property type="protein sequence ID" value="KAG6001238.1"/>
    <property type="molecule type" value="Genomic_DNA"/>
</dbReference>
<feature type="compositionally biased region" description="Low complexity" evidence="1">
    <location>
        <begin position="137"/>
        <end position="150"/>
    </location>
</feature>
<gene>
    <name evidence="2" type="ORF">E4U43_001374</name>
</gene>
<keyword evidence="3" id="KW-1185">Reference proteome</keyword>
<comment type="caution">
    <text evidence="2">The sequence shown here is derived from an EMBL/GenBank/DDBJ whole genome shotgun (WGS) entry which is preliminary data.</text>
</comment>
<evidence type="ECO:0000313" key="3">
    <source>
        <dbReference type="Proteomes" id="UP000748025"/>
    </source>
</evidence>
<protein>
    <submittedName>
        <fullName evidence="2">Uncharacterized protein</fullName>
    </submittedName>
</protein>
<reference evidence="2" key="1">
    <citation type="journal article" date="2020" name="bioRxiv">
        <title>Whole genome comparisons of ergot fungi reveals the divergence and evolution of species within the genus Claviceps are the result of varying mechanisms driving genome evolution and host range expansion.</title>
        <authorList>
            <person name="Wyka S.A."/>
            <person name="Mondo S.J."/>
            <person name="Liu M."/>
            <person name="Dettman J."/>
            <person name="Nalam V."/>
            <person name="Broders K.D."/>
        </authorList>
    </citation>
    <scope>NUCLEOTIDE SEQUENCE</scope>
    <source>
        <strain evidence="2">CCC 602</strain>
    </source>
</reference>
<feature type="compositionally biased region" description="Polar residues" evidence="1">
    <location>
        <begin position="111"/>
        <end position="123"/>
    </location>
</feature>
<dbReference type="Proteomes" id="UP000748025">
    <property type="component" value="Unassembled WGS sequence"/>
</dbReference>
<organism evidence="2 3">
    <name type="scientific">Claviceps pusilla</name>
    <dbReference type="NCBI Taxonomy" id="123648"/>
    <lineage>
        <taxon>Eukaryota</taxon>
        <taxon>Fungi</taxon>
        <taxon>Dikarya</taxon>
        <taxon>Ascomycota</taxon>
        <taxon>Pezizomycotina</taxon>
        <taxon>Sordariomycetes</taxon>
        <taxon>Hypocreomycetidae</taxon>
        <taxon>Hypocreales</taxon>
        <taxon>Clavicipitaceae</taxon>
        <taxon>Claviceps</taxon>
    </lineage>
</organism>
<dbReference type="AlphaFoldDB" id="A0A9P7N8E0"/>
<accession>A0A9P7N8E0</accession>
<feature type="region of interest" description="Disordered" evidence="1">
    <location>
        <begin position="108"/>
        <end position="175"/>
    </location>
</feature>
<sequence length="245" mass="26509">MAHLVALNPAAYPFHITGLLLIDSPYHIARSKITRPVAEPQRGVLPDLVRTAFAHCHAMLQHWDLPRWRAEGDSGDVRDGSPRKFSVSGGQAFALRPGEVLYKPATGGARTWSTVQTKTSDGESPSEAEVAQAETKAAAQSSSSSSSAPAPGHPPPAVLIRCTKSARPSPDSPPDVPCLVDLHRSERLLGWEGRYADFIRAVIDVDADHYGLFDRTDMQRMEDLTARVGWGLDILDGLSRGIGKT</sequence>
<dbReference type="OrthoDB" id="10253869at2759"/>
<name>A0A9P7N8E0_9HYPO</name>
<evidence type="ECO:0000313" key="2">
    <source>
        <dbReference type="EMBL" id="KAG6001238.1"/>
    </source>
</evidence>
<evidence type="ECO:0000256" key="1">
    <source>
        <dbReference type="SAM" id="MobiDB-lite"/>
    </source>
</evidence>